<keyword evidence="8" id="KW-1185">Reference proteome</keyword>
<dbReference type="InterPro" id="IPR002172">
    <property type="entry name" value="LDrepeatLR_classA_rpt"/>
</dbReference>
<keyword evidence="5" id="KW-1133">Transmembrane helix</keyword>
<evidence type="ECO:0000259" key="6">
    <source>
        <dbReference type="PROSITE" id="PS01180"/>
    </source>
</evidence>
<accession>A0AA88XRP4</accession>
<feature type="compositionally biased region" description="Polar residues" evidence="4">
    <location>
        <begin position="467"/>
        <end position="487"/>
    </location>
</feature>
<dbReference type="PANTHER" id="PTHR24251">
    <property type="entry name" value="OVOCHYMASE-RELATED"/>
    <property type="match status" value="1"/>
</dbReference>
<dbReference type="PROSITE" id="PS01180">
    <property type="entry name" value="CUB"/>
    <property type="match status" value="2"/>
</dbReference>
<dbReference type="CDD" id="cd00041">
    <property type="entry name" value="CUB"/>
    <property type="match status" value="2"/>
</dbReference>
<evidence type="ECO:0000313" key="7">
    <source>
        <dbReference type="EMBL" id="KAK3090468.1"/>
    </source>
</evidence>
<name>A0AA88XRP4_PINIB</name>
<dbReference type="Gene3D" id="2.60.120.290">
    <property type="entry name" value="Spermadhesin, CUB domain"/>
    <property type="match status" value="2"/>
</dbReference>
<feature type="region of interest" description="Disordered" evidence="4">
    <location>
        <begin position="462"/>
        <end position="487"/>
    </location>
</feature>
<feature type="domain" description="CUB" evidence="6">
    <location>
        <begin position="34"/>
        <end position="152"/>
    </location>
</feature>
<keyword evidence="5" id="KW-0812">Transmembrane</keyword>
<dbReference type="CDD" id="cd00112">
    <property type="entry name" value="LDLa"/>
    <property type="match status" value="1"/>
</dbReference>
<comment type="caution">
    <text evidence="3">Lacks conserved residue(s) required for the propagation of feature annotation.</text>
</comment>
<proteinExistence type="predicted"/>
<keyword evidence="1" id="KW-0677">Repeat</keyword>
<gene>
    <name evidence="7" type="ORF">FSP39_012126</name>
</gene>
<evidence type="ECO:0000313" key="8">
    <source>
        <dbReference type="Proteomes" id="UP001186944"/>
    </source>
</evidence>
<dbReference type="InterPro" id="IPR000859">
    <property type="entry name" value="CUB_dom"/>
</dbReference>
<comment type="caution">
    <text evidence="7">The sequence shown here is derived from an EMBL/GenBank/DDBJ whole genome shotgun (WGS) entry which is preliminary data.</text>
</comment>
<feature type="disulfide bond" evidence="3">
    <location>
        <begin position="166"/>
        <end position="193"/>
    </location>
</feature>
<dbReference type="FunFam" id="2.60.120.290:FF:000005">
    <property type="entry name" value="Procollagen C-endopeptidase enhancer 1"/>
    <property type="match status" value="1"/>
</dbReference>
<feature type="transmembrane region" description="Helical" evidence="5">
    <location>
        <begin position="364"/>
        <end position="389"/>
    </location>
</feature>
<dbReference type="SUPFAM" id="SSF49854">
    <property type="entry name" value="Spermadhesin, CUB domain"/>
    <property type="match status" value="2"/>
</dbReference>
<dbReference type="EMBL" id="VSWD01000010">
    <property type="protein sequence ID" value="KAK3090468.1"/>
    <property type="molecule type" value="Genomic_DNA"/>
</dbReference>
<feature type="compositionally biased region" description="Basic and acidic residues" evidence="4">
    <location>
        <begin position="438"/>
        <end position="452"/>
    </location>
</feature>
<keyword evidence="5" id="KW-0472">Membrane</keyword>
<reference evidence="7" key="1">
    <citation type="submission" date="2019-08" db="EMBL/GenBank/DDBJ databases">
        <title>The improved chromosome-level genome for the pearl oyster Pinctada fucata martensii using PacBio sequencing and Hi-C.</title>
        <authorList>
            <person name="Zheng Z."/>
        </authorList>
    </citation>
    <scope>NUCLEOTIDE SEQUENCE</scope>
    <source>
        <strain evidence="7">ZZ-2019</strain>
        <tissue evidence="7">Adductor muscle</tissue>
    </source>
</reference>
<evidence type="ECO:0000256" key="4">
    <source>
        <dbReference type="SAM" id="MobiDB-lite"/>
    </source>
</evidence>
<dbReference type="SMART" id="SM00042">
    <property type="entry name" value="CUB"/>
    <property type="match status" value="2"/>
</dbReference>
<evidence type="ECO:0000256" key="5">
    <source>
        <dbReference type="SAM" id="Phobius"/>
    </source>
</evidence>
<protein>
    <recommendedName>
        <fullName evidence="6">CUB domain-containing protein</fullName>
    </recommendedName>
</protein>
<feature type="region of interest" description="Disordered" evidence="4">
    <location>
        <begin position="433"/>
        <end position="452"/>
    </location>
</feature>
<dbReference type="InterPro" id="IPR035914">
    <property type="entry name" value="Sperma_CUB_dom_sf"/>
</dbReference>
<organism evidence="7 8">
    <name type="scientific">Pinctada imbricata</name>
    <name type="common">Atlantic pearl-oyster</name>
    <name type="synonym">Pinctada martensii</name>
    <dbReference type="NCBI Taxonomy" id="66713"/>
    <lineage>
        <taxon>Eukaryota</taxon>
        <taxon>Metazoa</taxon>
        <taxon>Spiralia</taxon>
        <taxon>Lophotrochozoa</taxon>
        <taxon>Mollusca</taxon>
        <taxon>Bivalvia</taxon>
        <taxon>Autobranchia</taxon>
        <taxon>Pteriomorphia</taxon>
        <taxon>Pterioida</taxon>
        <taxon>Pterioidea</taxon>
        <taxon>Pteriidae</taxon>
        <taxon>Pinctada</taxon>
    </lineage>
</organism>
<sequence length="538" mass="61173">MMCMILRVKSQLTHQQQTGQREAFTNYTVTAPHCHYNFSYKRKVTGTFSSPEFPNNYPDEVTCTYFFQAPPTGRVRISFDYFDLEKPSDKGCKFDYLEIFDIDNDGFKTLIDRHCGSRKPNEFVSLQSKLEIVFTSDFTKNSNGFLAHYYFLGDNWQPFGPSTIGCGPGYITGSGGVLTSPDYPNNFPAMSRCTWIIKVKDNQKILLTLTDLDINSSNNGKCSESFLTVYNGFAIPGMYPEETYCGNLHELTPRRQEFLSTTPRIVIRHDIIYIKHIDLRSLQLEGKLSEAGRGFQLAWTAVDLINADYCYGFLCPGSNECEDKGGKCPALQVKFCIDSSLRCNDLPNCGAEDNADEKGCILTIVWIIVYTVIPLLVIVILVTTIVLCYRRHKRKRLRMIKTEAQMAQQTHWVSPHIRSLDSSPTQNRTTIHTTSFVSDKHSSDPDLSDSKRVTIVDNNKSELKNYSRGSPNCNDISNSRKSNQTVNQKVTPIEDDRKEVTHVHLEPINNIPPNFKSHQKRSSYHLMQELNLEDSSIS</sequence>
<dbReference type="Pfam" id="PF00431">
    <property type="entry name" value="CUB"/>
    <property type="match status" value="2"/>
</dbReference>
<dbReference type="Proteomes" id="UP001186944">
    <property type="component" value="Unassembled WGS sequence"/>
</dbReference>
<dbReference type="AlphaFoldDB" id="A0AA88XRP4"/>
<evidence type="ECO:0000256" key="3">
    <source>
        <dbReference type="PROSITE-ProRule" id="PRU00059"/>
    </source>
</evidence>
<evidence type="ECO:0000256" key="2">
    <source>
        <dbReference type="ARBA" id="ARBA00023157"/>
    </source>
</evidence>
<evidence type="ECO:0000256" key="1">
    <source>
        <dbReference type="ARBA" id="ARBA00022737"/>
    </source>
</evidence>
<keyword evidence="2 3" id="KW-1015">Disulfide bond</keyword>
<feature type="domain" description="CUB" evidence="6">
    <location>
        <begin position="166"/>
        <end position="302"/>
    </location>
</feature>